<comment type="caution">
    <text evidence="2">The sequence shown here is derived from an EMBL/GenBank/DDBJ whole genome shotgun (WGS) entry which is preliminary data.</text>
</comment>
<proteinExistence type="predicted"/>
<evidence type="ECO:0000313" key="3">
    <source>
        <dbReference type="Proteomes" id="UP001610334"/>
    </source>
</evidence>
<dbReference type="EMBL" id="JBFXLT010000067">
    <property type="protein sequence ID" value="KAL2810716.1"/>
    <property type="molecule type" value="Genomic_DNA"/>
</dbReference>
<evidence type="ECO:0000256" key="1">
    <source>
        <dbReference type="SAM" id="MobiDB-lite"/>
    </source>
</evidence>
<accession>A0ABR4H5M9</accession>
<organism evidence="2 3">
    <name type="scientific">Aspergillus granulosus</name>
    <dbReference type="NCBI Taxonomy" id="176169"/>
    <lineage>
        <taxon>Eukaryota</taxon>
        <taxon>Fungi</taxon>
        <taxon>Dikarya</taxon>
        <taxon>Ascomycota</taxon>
        <taxon>Pezizomycotina</taxon>
        <taxon>Eurotiomycetes</taxon>
        <taxon>Eurotiomycetidae</taxon>
        <taxon>Eurotiales</taxon>
        <taxon>Aspergillaceae</taxon>
        <taxon>Aspergillus</taxon>
        <taxon>Aspergillus subgen. Nidulantes</taxon>
    </lineage>
</organism>
<reference evidence="2 3" key="1">
    <citation type="submission" date="2024-07" db="EMBL/GenBank/DDBJ databases">
        <title>Section-level genome sequencing and comparative genomics of Aspergillus sections Usti and Cavernicolus.</title>
        <authorList>
            <consortium name="Lawrence Berkeley National Laboratory"/>
            <person name="Nybo J.L."/>
            <person name="Vesth T.C."/>
            <person name="Theobald S."/>
            <person name="Frisvad J.C."/>
            <person name="Larsen T.O."/>
            <person name="Kjaerboelling I."/>
            <person name="Rothschild-Mancinelli K."/>
            <person name="Lyhne E.K."/>
            <person name="Kogle M.E."/>
            <person name="Barry K."/>
            <person name="Clum A."/>
            <person name="Na H."/>
            <person name="Ledsgaard L."/>
            <person name="Lin J."/>
            <person name="Lipzen A."/>
            <person name="Kuo A."/>
            <person name="Riley R."/>
            <person name="Mondo S."/>
            <person name="Labutti K."/>
            <person name="Haridas S."/>
            <person name="Pangalinan J."/>
            <person name="Salamov A.A."/>
            <person name="Simmons B.A."/>
            <person name="Magnuson J.K."/>
            <person name="Chen J."/>
            <person name="Drula E."/>
            <person name="Henrissat B."/>
            <person name="Wiebenga A."/>
            <person name="Lubbers R.J."/>
            <person name="Gomes A.C."/>
            <person name="Makela M.R."/>
            <person name="Stajich J."/>
            <person name="Grigoriev I.V."/>
            <person name="Mortensen U.H."/>
            <person name="De Vries R.P."/>
            <person name="Baker S.E."/>
            <person name="Andersen M.R."/>
        </authorList>
    </citation>
    <scope>NUCLEOTIDE SEQUENCE [LARGE SCALE GENOMIC DNA]</scope>
    <source>
        <strain evidence="2 3">CBS 588.65</strain>
    </source>
</reference>
<sequence>MVMTWNAEADAKLFLGVLNLLQDSKTKLDCEYLANFMGPGLPLPTRLYTNSPNKMKCELDCLPGAIKNRIARLKRMAEKSGAVDGGNGDASPSGFGENANDNNENASAS</sequence>
<keyword evidence="3" id="KW-1185">Reference proteome</keyword>
<evidence type="ECO:0000313" key="2">
    <source>
        <dbReference type="EMBL" id="KAL2810716.1"/>
    </source>
</evidence>
<name>A0ABR4H5M9_9EURO</name>
<dbReference type="Proteomes" id="UP001610334">
    <property type="component" value="Unassembled WGS sequence"/>
</dbReference>
<feature type="compositionally biased region" description="Low complexity" evidence="1">
    <location>
        <begin position="97"/>
        <end position="109"/>
    </location>
</feature>
<gene>
    <name evidence="2" type="ORF">BJX63DRAFT_433956</name>
</gene>
<feature type="region of interest" description="Disordered" evidence="1">
    <location>
        <begin position="77"/>
        <end position="109"/>
    </location>
</feature>
<protein>
    <submittedName>
        <fullName evidence="2">Uncharacterized protein</fullName>
    </submittedName>
</protein>